<protein>
    <submittedName>
        <fullName evidence="1">Uncharacterized protein</fullName>
    </submittedName>
</protein>
<reference evidence="1 2" key="1">
    <citation type="journal article" date="2018" name="Front. Plant Sci.">
        <title>Red Clover (Trifolium pratense) and Zigzag Clover (T. medium) - A Picture of Genomic Similarities and Differences.</title>
        <authorList>
            <person name="Dluhosova J."/>
            <person name="Istvanek J."/>
            <person name="Nedelnik J."/>
            <person name="Repkova J."/>
        </authorList>
    </citation>
    <scope>NUCLEOTIDE SEQUENCE [LARGE SCALE GENOMIC DNA]</scope>
    <source>
        <strain evidence="2">cv. 10/8</strain>
        <tissue evidence="1">Leaf</tissue>
    </source>
</reference>
<organism evidence="1 2">
    <name type="scientific">Trifolium medium</name>
    <dbReference type="NCBI Taxonomy" id="97028"/>
    <lineage>
        <taxon>Eukaryota</taxon>
        <taxon>Viridiplantae</taxon>
        <taxon>Streptophyta</taxon>
        <taxon>Embryophyta</taxon>
        <taxon>Tracheophyta</taxon>
        <taxon>Spermatophyta</taxon>
        <taxon>Magnoliopsida</taxon>
        <taxon>eudicotyledons</taxon>
        <taxon>Gunneridae</taxon>
        <taxon>Pentapetalae</taxon>
        <taxon>rosids</taxon>
        <taxon>fabids</taxon>
        <taxon>Fabales</taxon>
        <taxon>Fabaceae</taxon>
        <taxon>Papilionoideae</taxon>
        <taxon>50 kb inversion clade</taxon>
        <taxon>NPAAA clade</taxon>
        <taxon>Hologalegina</taxon>
        <taxon>IRL clade</taxon>
        <taxon>Trifolieae</taxon>
        <taxon>Trifolium</taxon>
    </lineage>
</organism>
<evidence type="ECO:0000313" key="2">
    <source>
        <dbReference type="Proteomes" id="UP000265520"/>
    </source>
</evidence>
<comment type="caution">
    <text evidence="1">The sequence shown here is derived from an EMBL/GenBank/DDBJ whole genome shotgun (WGS) entry which is preliminary data.</text>
</comment>
<dbReference type="EMBL" id="LXQA010643018">
    <property type="protein sequence ID" value="MCI63759.1"/>
    <property type="molecule type" value="Genomic_DNA"/>
</dbReference>
<dbReference type="Proteomes" id="UP000265520">
    <property type="component" value="Unassembled WGS sequence"/>
</dbReference>
<name>A0A392TS98_9FABA</name>
<keyword evidence="2" id="KW-1185">Reference proteome</keyword>
<feature type="non-terminal residue" evidence="1">
    <location>
        <position position="9"/>
    </location>
</feature>
<sequence length="9" mass="975">MFGASQHTP</sequence>
<evidence type="ECO:0000313" key="1">
    <source>
        <dbReference type="EMBL" id="MCI63759.1"/>
    </source>
</evidence>
<proteinExistence type="predicted"/>
<accession>A0A392TS98</accession>